<comment type="caution">
    <text evidence="1">The sequence shown here is derived from an EMBL/GenBank/DDBJ whole genome shotgun (WGS) entry which is preliminary data.</text>
</comment>
<gene>
    <name evidence="1" type="ORF">LKD81_14585</name>
</gene>
<proteinExistence type="predicted"/>
<keyword evidence="2" id="KW-1185">Reference proteome</keyword>
<evidence type="ECO:0000313" key="2">
    <source>
        <dbReference type="Proteomes" id="UP001198182"/>
    </source>
</evidence>
<sequence>MIKIKVSYESPEELMRLLAVLGDRVESWKVSRNQEGRYRKAYIILRV</sequence>
<accession>A0AAE3ECN8</accession>
<organism evidence="1 2">
    <name type="scientific">Hominifimenecus microfluidus</name>
    <dbReference type="NCBI Taxonomy" id="2885348"/>
    <lineage>
        <taxon>Bacteria</taxon>
        <taxon>Bacillati</taxon>
        <taxon>Bacillota</taxon>
        <taxon>Clostridia</taxon>
        <taxon>Lachnospirales</taxon>
        <taxon>Lachnospiraceae</taxon>
        <taxon>Hominifimenecus</taxon>
    </lineage>
</organism>
<dbReference type="RefSeq" id="WP_308454640.1">
    <property type="nucleotide sequence ID" value="NZ_JAJEQR010000055.1"/>
</dbReference>
<dbReference type="Proteomes" id="UP001198182">
    <property type="component" value="Unassembled WGS sequence"/>
</dbReference>
<protein>
    <submittedName>
        <fullName evidence="1">Uncharacterized protein</fullName>
    </submittedName>
</protein>
<name>A0AAE3ECN8_9FIRM</name>
<dbReference type="AlphaFoldDB" id="A0AAE3ECN8"/>
<evidence type="ECO:0000313" key="1">
    <source>
        <dbReference type="EMBL" id="MCC2232204.1"/>
    </source>
</evidence>
<reference evidence="1" key="1">
    <citation type="submission" date="2021-10" db="EMBL/GenBank/DDBJ databases">
        <title>Anaerobic single-cell dispensing facilitates the cultivation of human gut bacteria.</title>
        <authorList>
            <person name="Afrizal A."/>
        </authorList>
    </citation>
    <scope>NUCLEOTIDE SEQUENCE</scope>
    <source>
        <strain evidence="1">CLA-AA-H215</strain>
    </source>
</reference>
<dbReference type="EMBL" id="JAJEQR010000055">
    <property type="protein sequence ID" value="MCC2232204.1"/>
    <property type="molecule type" value="Genomic_DNA"/>
</dbReference>